<gene>
    <name evidence="7" type="primary">LOC105058604</name>
</gene>
<evidence type="ECO:0000256" key="1">
    <source>
        <dbReference type="ARBA" id="ARBA00009374"/>
    </source>
</evidence>
<evidence type="ECO:0000256" key="3">
    <source>
        <dbReference type="PROSITE-ProRule" id="PRU01131"/>
    </source>
</evidence>
<dbReference type="InterPro" id="IPR007650">
    <property type="entry name" value="Zf-FLZ_dom"/>
</dbReference>
<protein>
    <submittedName>
        <fullName evidence="7">FCS-Like Zinc finger 13 isoform X1</fullName>
    </submittedName>
</protein>
<keyword evidence="6" id="KW-1185">Reference proteome</keyword>
<feature type="zinc finger region" description="FLZ-type" evidence="3">
    <location>
        <begin position="148"/>
        <end position="191"/>
    </location>
</feature>
<evidence type="ECO:0000259" key="5">
    <source>
        <dbReference type="PROSITE" id="PS51795"/>
    </source>
</evidence>
<dbReference type="InParanoid" id="A0A6I9S9E3"/>
<dbReference type="KEGG" id="egu:105058604"/>
<sequence length="221" mass="24022">MIQISRPMIRKLPEPIDVGNWAFRHADAAPSPPSPLERNPLSPKGWKNRESDGIGLGIVAALEKTGGDGSKNLVVGAPTVITSPRTAGRRRGCVDVGELGCSGKCTATSVCCSNGGKGGEDLRWREMGHFCGSTHEVPEDARAYQIADFLSYCYLCRKRLHGKDIYMYRGEKAFCSFECRYRQIVSDEYQEKCGSEASKPSDVSSSPYTGGQLFFTGIVAA</sequence>
<dbReference type="PANTHER" id="PTHR47208:SF5">
    <property type="entry name" value="FCS-LIKE ZINC FINGER 12-RELATED"/>
    <property type="match status" value="1"/>
</dbReference>
<dbReference type="PROSITE" id="PS51795">
    <property type="entry name" value="ZF_FLZ"/>
    <property type="match status" value="1"/>
</dbReference>
<proteinExistence type="inferred from homology"/>
<comment type="similarity">
    <text evidence="1">Belongs to the FLZ family.</text>
</comment>
<dbReference type="InterPro" id="IPR044604">
    <property type="entry name" value="FLZ12/13/14"/>
</dbReference>
<dbReference type="OrthoDB" id="1932717at2759"/>
<keyword evidence="2" id="KW-0479">Metal-binding</keyword>
<feature type="domain" description="FLZ-type" evidence="5">
    <location>
        <begin position="148"/>
        <end position="191"/>
    </location>
</feature>
<dbReference type="GeneID" id="105058604"/>
<accession>A0A6I9S9E3</accession>
<dbReference type="GO" id="GO:0046872">
    <property type="term" value="F:metal ion binding"/>
    <property type="evidence" value="ECO:0007669"/>
    <property type="project" value="UniProtKB-KW"/>
</dbReference>
<feature type="region of interest" description="Disordered" evidence="4">
    <location>
        <begin position="25"/>
        <end position="48"/>
    </location>
</feature>
<evidence type="ECO:0000313" key="6">
    <source>
        <dbReference type="Proteomes" id="UP000504607"/>
    </source>
</evidence>
<reference evidence="7" key="1">
    <citation type="submission" date="2025-08" db="UniProtKB">
        <authorList>
            <consortium name="RefSeq"/>
        </authorList>
    </citation>
    <scope>IDENTIFICATION</scope>
</reference>
<dbReference type="PANTHER" id="PTHR47208">
    <property type="entry name" value="OS02G0174800 PROTEIN"/>
    <property type="match status" value="1"/>
</dbReference>
<dbReference type="Pfam" id="PF04570">
    <property type="entry name" value="zf-FLZ"/>
    <property type="match status" value="1"/>
</dbReference>
<dbReference type="Proteomes" id="UP000504607">
    <property type="component" value="Chromosome 15"/>
</dbReference>
<dbReference type="RefSeq" id="XP_010939880.1">
    <property type="nucleotide sequence ID" value="XM_010941578.3"/>
</dbReference>
<evidence type="ECO:0000256" key="2">
    <source>
        <dbReference type="ARBA" id="ARBA00022723"/>
    </source>
</evidence>
<evidence type="ECO:0000256" key="4">
    <source>
        <dbReference type="SAM" id="MobiDB-lite"/>
    </source>
</evidence>
<evidence type="ECO:0000313" key="7">
    <source>
        <dbReference type="RefSeq" id="XP_010939880.1"/>
    </source>
</evidence>
<name>A0A6I9S9E3_ELAGV</name>
<dbReference type="AlphaFoldDB" id="A0A6I9S9E3"/>
<organism evidence="6 7">
    <name type="scientific">Elaeis guineensis var. tenera</name>
    <name type="common">Oil palm</name>
    <dbReference type="NCBI Taxonomy" id="51953"/>
    <lineage>
        <taxon>Eukaryota</taxon>
        <taxon>Viridiplantae</taxon>
        <taxon>Streptophyta</taxon>
        <taxon>Embryophyta</taxon>
        <taxon>Tracheophyta</taxon>
        <taxon>Spermatophyta</taxon>
        <taxon>Magnoliopsida</taxon>
        <taxon>Liliopsida</taxon>
        <taxon>Arecaceae</taxon>
        <taxon>Arecoideae</taxon>
        <taxon>Cocoseae</taxon>
        <taxon>Elaeidinae</taxon>
        <taxon>Elaeis</taxon>
    </lineage>
</organism>